<accession>A0A445HAU4</accession>
<dbReference type="Proteomes" id="UP000289340">
    <property type="component" value="Chromosome 13"/>
</dbReference>
<evidence type="ECO:0000313" key="3">
    <source>
        <dbReference type="EMBL" id="RZB70889.1"/>
    </source>
</evidence>
<name>A0A445HAU4_GLYSO</name>
<dbReference type="InterPro" id="IPR026960">
    <property type="entry name" value="RVT-Znf"/>
</dbReference>
<evidence type="ECO:0000256" key="1">
    <source>
        <dbReference type="SAM" id="Coils"/>
    </source>
</evidence>
<keyword evidence="1" id="KW-0175">Coiled coil</keyword>
<sequence>MGKFSQNAWSWEFKWRRRLFDYEYAMAVDFMDEISDISIQNQVQDNMIWKADPSGVYSTKSAYRLLMPSISPAPTRRNFQILWHLKIPPRAAVFSWRLFLDRLPTRGNLSRRNIPIQDIMCPLCGCQHEETGHLFFHCKMTKGLCFHHKQVRRNLDQAKSLLEALIKREEKKREVMDSEVTLQRMQMKYKHETEFLEDNIALSGFTPFTSKFVSSEEEYFDSDDVMTNRLLRTRSTALQSFPSHETNIPMVPAASTKQEFRRRYVPHGWPHKLDPLEPVLLFTKPLLPDKLAMAGIMPPDSITPNGRVSPPPYRYRGRMGRGGRIIFDRWNPLMQTPIDCGNSYYMPPKPRPSTCN</sequence>
<dbReference type="PANTHER" id="PTHR14898">
    <property type="entry name" value="ENHANCER OF POLYCOMB"/>
    <property type="match status" value="1"/>
</dbReference>
<protein>
    <recommendedName>
        <fullName evidence="2">Reverse transcriptase zinc-binding domain-containing protein</fullName>
    </recommendedName>
</protein>
<dbReference type="AlphaFoldDB" id="A0A445HAU4"/>
<dbReference type="GO" id="GO:0006357">
    <property type="term" value="P:regulation of transcription by RNA polymerase II"/>
    <property type="evidence" value="ECO:0007669"/>
    <property type="project" value="InterPro"/>
</dbReference>
<gene>
    <name evidence="3" type="ORF">D0Y65_035715</name>
</gene>
<proteinExistence type="predicted"/>
<dbReference type="Pfam" id="PF13966">
    <property type="entry name" value="zf-RVT"/>
    <property type="match status" value="1"/>
</dbReference>
<dbReference type="EMBL" id="QZWG01000013">
    <property type="protein sequence ID" value="RZB70889.1"/>
    <property type="molecule type" value="Genomic_DNA"/>
</dbReference>
<organism evidence="3 4">
    <name type="scientific">Glycine soja</name>
    <name type="common">Wild soybean</name>
    <dbReference type="NCBI Taxonomy" id="3848"/>
    <lineage>
        <taxon>Eukaryota</taxon>
        <taxon>Viridiplantae</taxon>
        <taxon>Streptophyta</taxon>
        <taxon>Embryophyta</taxon>
        <taxon>Tracheophyta</taxon>
        <taxon>Spermatophyta</taxon>
        <taxon>Magnoliopsida</taxon>
        <taxon>eudicotyledons</taxon>
        <taxon>Gunneridae</taxon>
        <taxon>Pentapetalae</taxon>
        <taxon>rosids</taxon>
        <taxon>fabids</taxon>
        <taxon>Fabales</taxon>
        <taxon>Fabaceae</taxon>
        <taxon>Papilionoideae</taxon>
        <taxon>50 kb inversion clade</taxon>
        <taxon>NPAAA clade</taxon>
        <taxon>indigoferoid/millettioid clade</taxon>
        <taxon>Phaseoleae</taxon>
        <taxon>Glycine</taxon>
        <taxon>Glycine subgen. Soja</taxon>
    </lineage>
</organism>
<feature type="coiled-coil region" evidence="1">
    <location>
        <begin position="148"/>
        <end position="188"/>
    </location>
</feature>
<feature type="domain" description="Reverse transcriptase zinc-binding" evidence="2">
    <location>
        <begin position="57"/>
        <end position="142"/>
    </location>
</feature>
<dbReference type="GO" id="GO:0035267">
    <property type="term" value="C:NuA4 histone acetyltransferase complex"/>
    <property type="evidence" value="ECO:0007669"/>
    <property type="project" value="InterPro"/>
</dbReference>
<evidence type="ECO:0000259" key="2">
    <source>
        <dbReference type="Pfam" id="PF13966"/>
    </source>
</evidence>
<reference evidence="3 4" key="1">
    <citation type="submission" date="2018-09" db="EMBL/GenBank/DDBJ databases">
        <title>A high-quality reference genome of wild soybean provides a powerful tool to mine soybean genomes.</title>
        <authorList>
            <person name="Xie M."/>
            <person name="Chung C.Y.L."/>
            <person name="Li M.-W."/>
            <person name="Wong F.-L."/>
            <person name="Chan T.-F."/>
            <person name="Lam H.-M."/>
        </authorList>
    </citation>
    <scope>NUCLEOTIDE SEQUENCE [LARGE SCALE GENOMIC DNA]</scope>
    <source>
        <strain evidence="4">cv. W05</strain>
        <tissue evidence="3">Hypocotyl of etiolated seedlings</tissue>
    </source>
</reference>
<evidence type="ECO:0000313" key="4">
    <source>
        <dbReference type="Proteomes" id="UP000289340"/>
    </source>
</evidence>
<dbReference type="InterPro" id="IPR024943">
    <property type="entry name" value="Enhancer_polycomb"/>
</dbReference>
<comment type="caution">
    <text evidence="3">The sequence shown here is derived from an EMBL/GenBank/DDBJ whole genome shotgun (WGS) entry which is preliminary data.</text>
</comment>
<keyword evidence="4" id="KW-1185">Reference proteome</keyword>